<gene>
    <name evidence="2" type="ORF">LPC04_04025</name>
</gene>
<protein>
    <submittedName>
        <fullName evidence="2">Ester cyclase</fullName>
    </submittedName>
</protein>
<dbReference type="AlphaFoldDB" id="A0A9X2BZ30"/>
<dbReference type="EMBL" id="JAJLJH010000001">
    <property type="protein sequence ID" value="MCK9684871.1"/>
    <property type="molecule type" value="Genomic_DNA"/>
</dbReference>
<sequence length="185" mass="19524">MAFRVARTVSVSLLALVAGIAAAAQVDDATAVRMAVPHELVIAGDLSPAQREAILTPINNLYGFWNNGSPDLLKKALSPEFFDHALPPGRPQGPAGPAAASKGFLAAVPDLVVTVLQQVVAVDRVVSQVRLTGHFTGKLGDVQGKGQAIDFTAIDILRVRDGKVTDNWHLEDNLGFMQQAGLIAK</sequence>
<dbReference type="SUPFAM" id="SSF54427">
    <property type="entry name" value="NTF2-like"/>
    <property type="match status" value="1"/>
</dbReference>
<evidence type="ECO:0000256" key="1">
    <source>
        <dbReference type="SAM" id="SignalP"/>
    </source>
</evidence>
<accession>A0A9X2BZ30</accession>
<comment type="caution">
    <text evidence="2">The sequence shown here is derived from an EMBL/GenBank/DDBJ whole genome shotgun (WGS) entry which is preliminary data.</text>
</comment>
<reference evidence="2" key="1">
    <citation type="submission" date="2021-11" db="EMBL/GenBank/DDBJ databases">
        <title>BS-T2-15 a new species belonging to the Comamonadaceae family isolated from the soil of a French oak forest.</title>
        <authorList>
            <person name="Mieszkin S."/>
            <person name="Alain K."/>
        </authorList>
    </citation>
    <scope>NUCLEOTIDE SEQUENCE</scope>
    <source>
        <strain evidence="2">BS-T2-15</strain>
    </source>
</reference>
<dbReference type="Pfam" id="PF07366">
    <property type="entry name" value="SnoaL"/>
    <property type="match status" value="1"/>
</dbReference>
<keyword evidence="1" id="KW-0732">Signal</keyword>
<dbReference type="Gene3D" id="3.10.450.50">
    <property type="match status" value="1"/>
</dbReference>
<dbReference type="PANTHER" id="PTHR38436:SF1">
    <property type="entry name" value="ESTER CYCLASE"/>
    <property type="match status" value="1"/>
</dbReference>
<dbReference type="PANTHER" id="PTHR38436">
    <property type="entry name" value="POLYKETIDE CYCLASE SNOAL-LIKE DOMAIN"/>
    <property type="match status" value="1"/>
</dbReference>
<dbReference type="GO" id="GO:0030638">
    <property type="term" value="P:polyketide metabolic process"/>
    <property type="evidence" value="ECO:0007669"/>
    <property type="project" value="InterPro"/>
</dbReference>
<organism evidence="2 3">
    <name type="scientific">Scleromatobacter humisilvae</name>
    <dbReference type="NCBI Taxonomy" id="2897159"/>
    <lineage>
        <taxon>Bacteria</taxon>
        <taxon>Pseudomonadati</taxon>
        <taxon>Pseudomonadota</taxon>
        <taxon>Betaproteobacteria</taxon>
        <taxon>Burkholderiales</taxon>
        <taxon>Sphaerotilaceae</taxon>
        <taxon>Scleromatobacter</taxon>
    </lineage>
</organism>
<feature type="chain" id="PRO_5040851187" evidence="1">
    <location>
        <begin position="24"/>
        <end position="185"/>
    </location>
</feature>
<evidence type="ECO:0000313" key="2">
    <source>
        <dbReference type="EMBL" id="MCK9684871.1"/>
    </source>
</evidence>
<keyword evidence="3" id="KW-1185">Reference proteome</keyword>
<dbReference type="InterPro" id="IPR009959">
    <property type="entry name" value="Cyclase_SnoaL-like"/>
</dbReference>
<name>A0A9X2BZ30_9BURK</name>
<feature type="signal peptide" evidence="1">
    <location>
        <begin position="1"/>
        <end position="23"/>
    </location>
</feature>
<dbReference type="Proteomes" id="UP001139353">
    <property type="component" value="Unassembled WGS sequence"/>
</dbReference>
<dbReference type="InterPro" id="IPR032710">
    <property type="entry name" value="NTF2-like_dom_sf"/>
</dbReference>
<evidence type="ECO:0000313" key="3">
    <source>
        <dbReference type="Proteomes" id="UP001139353"/>
    </source>
</evidence>
<proteinExistence type="predicted"/>
<dbReference type="RefSeq" id="WP_275680893.1">
    <property type="nucleotide sequence ID" value="NZ_JAJLJH010000001.1"/>
</dbReference>